<evidence type="ECO:0000256" key="4">
    <source>
        <dbReference type="PROSITE-ProRule" id="PRU01161"/>
    </source>
</evidence>
<evidence type="ECO:0000313" key="6">
    <source>
        <dbReference type="EMBL" id="HIS47577.1"/>
    </source>
</evidence>
<feature type="short sequence motif" description="DGA/G" evidence="4">
    <location>
        <begin position="160"/>
        <end position="162"/>
    </location>
</feature>
<evidence type="ECO:0000256" key="1">
    <source>
        <dbReference type="ARBA" id="ARBA00022801"/>
    </source>
</evidence>
<dbReference type="PANTHER" id="PTHR14226">
    <property type="entry name" value="NEUROPATHY TARGET ESTERASE/SWISS CHEESE D.MELANOGASTER"/>
    <property type="match status" value="1"/>
</dbReference>
<dbReference type="AlphaFoldDB" id="A0A9D1JQU7"/>
<evidence type="ECO:0000256" key="3">
    <source>
        <dbReference type="ARBA" id="ARBA00023098"/>
    </source>
</evidence>
<protein>
    <submittedName>
        <fullName evidence="6">Patatin family protein</fullName>
    </submittedName>
</protein>
<keyword evidence="3 4" id="KW-0443">Lipid metabolism</keyword>
<evidence type="ECO:0000259" key="5">
    <source>
        <dbReference type="PROSITE" id="PS51635"/>
    </source>
</evidence>
<dbReference type="Pfam" id="PF19890">
    <property type="entry name" value="DUF6363"/>
    <property type="match status" value="1"/>
</dbReference>
<evidence type="ECO:0000256" key="2">
    <source>
        <dbReference type="ARBA" id="ARBA00022963"/>
    </source>
</evidence>
<feature type="short sequence motif" description="GXSXG" evidence="4">
    <location>
        <begin position="37"/>
        <end position="41"/>
    </location>
</feature>
<feature type="active site" description="Nucleophile" evidence="4">
    <location>
        <position position="39"/>
    </location>
</feature>
<keyword evidence="1 4" id="KW-0378">Hydrolase</keyword>
<dbReference type="InterPro" id="IPR037483">
    <property type="entry name" value="YjjU-like"/>
</dbReference>
<comment type="caution">
    <text evidence="6">The sequence shown here is derived from an EMBL/GenBank/DDBJ whole genome shotgun (WGS) entry which is preliminary data.</text>
</comment>
<feature type="short sequence motif" description="GXGXXG" evidence="4">
    <location>
        <begin position="10"/>
        <end position="15"/>
    </location>
</feature>
<dbReference type="Pfam" id="PF01734">
    <property type="entry name" value="Patatin"/>
    <property type="match status" value="1"/>
</dbReference>
<feature type="active site" description="Proton acceptor" evidence="4">
    <location>
        <position position="160"/>
    </location>
</feature>
<name>A0A9D1JQU7_9FIRM</name>
<dbReference type="GO" id="GO:0016042">
    <property type="term" value="P:lipid catabolic process"/>
    <property type="evidence" value="ECO:0007669"/>
    <property type="project" value="UniProtKB-UniRule"/>
</dbReference>
<organism evidence="6 7">
    <name type="scientific">Candidatus Scybalocola faecigallinarum</name>
    <dbReference type="NCBI Taxonomy" id="2840941"/>
    <lineage>
        <taxon>Bacteria</taxon>
        <taxon>Bacillati</taxon>
        <taxon>Bacillota</taxon>
        <taxon>Clostridia</taxon>
        <taxon>Lachnospirales</taxon>
        <taxon>Lachnospiraceae</taxon>
        <taxon>Lachnospiraceae incertae sedis</taxon>
        <taxon>Candidatus Scybalocola (ex Gilroy et al. 2021)</taxon>
    </lineage>
</organism>
<dbReference type="Gene3D" id="3.40.1090.10">
    <property type="entry name" value="Cytosolic phospholipase A2 catalytic domain"/>
    <property type="match status" value="2"/>
</dbReference>
<dbReference type="GO" id="GO:0016787">
    <property type="term" value="F:hydrolase activity"/>
    <property type="evidence" value="ECO:0007669"/>
    <property type="project" value="UniProtKB-UniRule"/>
</dbReference>
<dbReference type="EMBL" id="DVIT01000030">
    <property type="protein sequence ID" value="HIS47577.1"/>
    <property type="molecule type" value="Genomic_DNA"/>
</dbReference>
<dbReference type="CDD" id="cd07208">
    <property type="entry name" value="Pat_hypo_Ecoli_yjju_like"/>
    <property type="match status" value="1"/>
</dbReference>
<dbReference type="InterPro" id="IPR002641">
    <property type="entry name" value="PNPLA_dom"/>
</dbReference>
<keyword evidence="2 4" id="KW-0442">Lipid degradation</keyword>
<evidence type="ECO:0000313" key="7">
    <source>
        <dbReference type="Proteomes" id="UP000823927"/>
    </source>
</evidence>
<dbReference type="SUPFAM" id="SSF52151">
    <property type="entry name" value="FabD/lysophospholipase-like"/>
    <property type="match status" value="1"/>
</dbReference>
<dbReference type="PROSITE" id="PS51635">
    <property type="entry name" value="PNPLA"/>
    <property type="match status" value="1"/>
</dbReference>
<dbReference type="Proteomes" id="UP000823927">
    <property type="component" value="Unassembled WGS sequence"/>
</dbReference>
<reference evidence="6" key="2">
    <citation type="journal article" date="2021" name="PeerJ">
        <title>Extensive microbial diversity within the chicken gut microbiome revealed by metagenomics and culture.</title>
        <authorList>
            <person name="Gilroy R."/>
            <person name="Ravi A."/>
            <person name="Getino M."/>
            <person name="Pursley I."/>
            <person name="Horton D.L."/>
            <person name="Alikhan N.F."/>
            <person name="Baker D."/>
            <person name="Gharbi K."/>
            <person name="Hall N."/>
            <person name="Watson M."/>
            <person name="Adriaenssens E.M."/>
            <person name="Foster-Nyarko E."/>
            <person name="Jarju S."/>
            <person name="Secka A."/>
            <person name="Antonio M."/>
            <person name="Oren A."/>
            <person name="Chaudhuri R.R."/>
            <person name="La Ragione R."/>
            <person name="Hildebrand F."/>
            <person name="Pallen M.J."/>
        </authorList>
    </citation>
    <scope>NUCLEOTIDE SEQUENCE</scope>
    <source>
        <strain evidence="6">CHK178-757</strain>
    </source>
</reference>
<reference evidence="6" key="1">
    <citation type="submission" date="2020-10" db="EMBL/GenBank/DDBJ databases">
        <authorList>
            <person name="Gilroy R."/>
        </authorList>
    </citation>
    <scope>NUCLEOTIDE SEQUENCE</scope>
    <source>
        <strain evidence="6">CHK178-757</strain>
    </source>
</reference>
<gene>
    <name evidence="6" type="ORF">IAB46_08505</name>
</gene>
<dbReference type="InterPro" id="IPR016035">
    <property type="entry name" value="Acyl_Trfase/lysoPLipase"/>
</dbReference>
<dbReference type="InterPro" id="IPR050301">
    <property type="entry name" value="NTE"/>
</dbReference>
<feature type="domain" description="PNPLA" evidence="5">
    <location>
        <begin position="6"/>
        <end position="173"/>
    </location>
</feature>
<proteinExistence type="predicted"/>
<sequence length="291" mass="33367">MKHVGLVLEGGGQRGVFTSGVLDYLMERGLQLPYVIGVSAGACNAVDYVSGQIGRTKECMIDAQKEYGYINMKNFLKTGYLFDMDMAFDRYPNELVPFDFEAYKKSPIRCVMTATNCKTGMPAYIEEKNDRKRIMAACRASSSLPFVAPMVNVDGDPMLDGGLSDSIPVKHAMIDGYKDNIVVLTKVKGYRKPDNPGKNYKMAKIFYKKYPYLINALKYRNQSYNRTLDYLEKLEAKGRIFVIRPEFDGAGRVERDEEKLNAFYRHGYEYMKAHYDQLLSWLEKKPEEEQR</sequence>
<dbReference type="PANTHER" id="PTHR14226:SF25">
    <property type="entry name" value="PHOSPHOESTERASE"/>
    <property type="match status" value="1"/>
</dbReference>
<accession>A0A9D1JQU7</accession>
<dbReference type="InterPro" id="IPR045943">
    <property type="entry name" value="DUF6363"/>
</dbReference>